<comment type="subcellular location">
    <subcellularLocation>
        <location evidence="1">Membrane</location>
        <topology evidence="1">Multi-pass membrane protein</topology>
    </subcellularLocation>
</comment>
<dbReference type="EMBL" id="KE720657">
    <property type="protein sequence ID" value="ERF77119.1"/>
    <property type="molecule type" value="Genomic_DNA"/>
</dbReference>
<dbReference type="GO" id="GO:0005275">
    <property type="term" value="F:amine transmembrane transporter activity"/>
    <property type="evidence" value="ECO:0007669"/>
    <property type="project" value="TreeGrafter"/>
</dbReference>
<dbReference type="OrthoDB" id="2985014at2759"/>
<evidence type="ECO:0000256" key="7">
    <source>
        <dbReference type="SAM" id="Phobius"/>
    </source>
</evidence>
<dbReference type="AlphaFoldDB" id="U1I4S9"/>
<feature type="transmembrane region" description="Helical" evidence="7">
    <location>
        <begin position="363"/>
        <end position="379"/>
    </location>
</feature>
<evidence type="ECO:0000259" key="8">
    <source>
        <dbReference type="PROSITE" id="PS50850"/>
    </source>
</evidence>
<dbReference type="InterPro" id="IPR020846">
    <property type="entry name" value="MFS_dom"/>
</dbReference>
<feature type="compositionally biased region" description="Acidic residues" evidence="6">
    <location>
        <begin position="1"/>
        <end position="10"/>
    </location>
</feature>
<evidence type="ECO:0000256" key="1">
    <source>
        <dbReference type="ARBA" id="ARBA00004141"/>
    </source>
</evidence>
<organism evidence="9 10">
    <name type="scientific">Endocarpon pusillum (strain Z07020 / HMAS-L-300199)</name>
    <name type="common">Lichen-forming fungus</name>
    <dbReference type="NCBI Taxonomy" id="1263415"/>
    <lineage>
        <taxon>Eukaryota</taxon>
        <taxon>Fungi</taxon>
        <taxon>Dikarya</taxon>
        <taxon>Ascomycota</taxon>
        <taxon>Pezizomycotina</taxon>
        <taxon>Eurotiomycetes</taxon>
        <taxon>Chaetothyriomycetidae</taxon>
        <taxon>Verrucariales</taxon>
        <taxon>Verrucariaceae</taxon>
        <taxon>Endocarpon</taxon>
    </lineage>
</organism>
<dbReference type="InterPro" id="IPR011701">
    <property type="entry name" value="MFS"/>
</dbReference>
<dbReference type="FunFam" id="1.20.1250.20:FF:000172">
    <property type="entry name" value="MFS multidrug resistance transporter"/>
    <property type="match status" value="1"/>
</dbReference>
<evidence type="ECO:0000313" key="9">
    <source>
        <dbReference type="EMBL" id="ERF77119.1"/>
    </source>
</evidence>
<feature type="transmembrane region" description="Helical" evidence="7">
    <location>
        <begin position="447"/>
        <end position="471"/>
    </location>
</feature>
<dbReference type="SUPFAM" id="SSF103473">
    <property type="entry name" value="MFS general substrate transporter"/>
    <property type="match status" value="1"/>
</dbReference>
<proteinExistence type="predicted"/>
<dbReference type="eggNOG" id="KOG0255">
    <property type="taxonomic scope" value="Eukaryota"/>
</dbReference>
<evidence type="ECO:0000256" key="3">
    <source>
        <dbReference type="ARBA" id="ARBA00022692"/>
    </source>
</evidence>
<dbReference type="Pfam" id="PF07690">
    <property type="entry name" value="MFS_1"/>
    <property type="match status" value="1"/>
</dbReference>
<evidence type="ECO:0000256" key="6">
    <source>
        <dbReference type="SAM" id="MobiDB-lite"/>
    </source>
</evidence>
<dbReference type="HOGENOM" id="CLU_008455_8_7_1"/>
<feature type="transmembrane region" description="Helical" evidence="7">
    <location>
        <begin position="280"/>
        <end position="304"/>
    </location>
</feature>
<feature type="transmembrane region" description="Helical" evidence="7">
    <location>
        <begin position="316"/>
        <end position="334"/>
    </location>
</feature>
<feature type="transmembrane region" description="Helical" evidence="7">
    <location>
        <begin position="203"/>
        <end position="223"/>
    </location>
</feature>
<keyword evidence="2" id="KW-0813">Transport</keyword>
<keyword evidence="10" id="KW-1185">Reference proteome</keyword>
<keyword evidence="3 7" id="KW-0812">Transmembrane</keyword>
<gene>
    <name evidence="9" type="ORF">EPUS_07660</name>
</gene>
<dbReference type="PANTHER" id="PTHR23502">
    <property type="entry name" value="MAJOR FACILITATOR SUPERFAMILY"/>
    <property type="match status" value="1"/>
</dbReference>
<evidence type="ECO:0000256" key="5">
    <source>
        <dbReference type="ARBA" id="ARBA00023136"/>
    </source>
</evidence>
<reference evidence="10" key="1">
    <citation type="journal article" date="2014" name="BMC Genomics">
        <title>Genome characteristics reveal the impact of lichenization on lichen-forming fungus Endocarpon pusillum Hedwig (Verrucariales, Ascomycota).</title>
        <authorList>
            <person name="Wang Y.-Y."/>
            <person name="Liu B."/>
            <person name="Zhang X.-Y."/>
            <person name="Zhou Q.-M."/>
            <person name="Zhang T."/>
            <person name="Li H."/>
            <person name="Yu Y.-F."/>
            <person name="Zhang X.-L."/>
            <person name="Hao X.-Y."/>
            <person name="Wang M."/>
            <person name="Wang L."/>
            <person name="Wei J.-C."/>
        </authorList>
    </citation>
    <scope>NUCLEOTIDE SEQUENCE [LARGE SCALE GENOMIC DNA]</scope>
    <source>
        <strain evidence="10">Z07020 / HMAS-L-300199</strain>
    </source>
</reference>
<feature type="transmembrane region" description="Helical" evidence="7">
    <location>
        <begin position="138"/>
        <end position="162"/>
    </location>
</feature>
<dbReference type="RefSeq" id="XP_007785531.1">
    <property type="nucleotide sequence ID" value="XM_007787341.1"/>
</dbReference>
<feature type="transmembrane region" description="Helical" evidence="7">
    <location>
        <begin position="174"/>
        <end position="197"/>
    </location>
</feature>
<feature type="transmembrane region" description="Helical" evidence="7">
    <location>
        <begin position="419"/>
        <end position="441"/>
    </location>
</feature>
<feature type="transmembrane region" description="Helical" evidence="7">
    <location>
        <begin position="76"/>
        <end position="102"/>
    </location>
</feature>
<dbReference type="GO" id="GO:0005886">
    <property type="term" value="C:plasma membrane"/>
    <property type="evidence" value="ECO:0007669"/>
    <property type="project" value="TreeGrafter"/>
</dbReference>
<evidence type="ECO:0000256" key="2">
    <source>
        <dbReference type="ARBA" id="ARBA00022448"/>
    </source>
</evidence>
<dbReference type="Gene3D" id="1.20.1250.20">
    <property type="entry name" value="MFS general substrate transporter like domains"/>
    <property type="match status" value="1"/>
</dbReference>
<evidence type="ECO:0000256" key="4">
    <source>
        <dbReference type="ARBA" id="ARBA00022989"/>
    </source>
</evidence>
<evidence type="ECO:0000313" key="10">
    <source>
        <dbReference type="Proteomes" id="UP000019373"/>
    </source>
</evidence>
<dbReference type="Proteomes" id="UP000019373">
    <property type="component" value="Unassembled WGS sequence"/>
</dbReference>
<accession>U1I4S9</accession>
<dbReference type="GeneID" id="19242540"/>
<feature type="domain" description="Major facilitator superfamily (MFS) profile" evidence="8">
    <location>
        <begin position="48"/>
        <end position="476"/>
    </location>
</feature>
<protein>
    <recommendedName>
        <fullName evidence="8">Major facilitator superfamily (MFS) profile domain-containing protein</fullName>
    </recommendedName>
</protein>
<feature type="transmembrane region" description="Helical" evidence="7">
    <location>
        <begin position="385"/>
        <end position="407"/>
    </location>
</feature>
<dbReference type="PROSITE" id="PS50850">
    <property type="entry name" value="MFS"/>
    <property type="match status" value="1"/>
</dbReference>
<dbReference type="InterPro" id="IPR036259">
    <property type="entry name" value="MFS_trans_sf"/>
</dbReference>
<feature type="transmembrane region" description="Helical" evidence="7">
    <location>
        <begin position="114"/>
        <end position="132"/>
    </location>
</feature>
<keyword evidence="5 7" id="KW-0472">Membrane</keyword>
<dbReference type="OMA" id="FQAFGSC"/>
<dbReference type="PANTHER" id="PTHR23502:SF21">
    <property type="entry name" value="DITYROSINE TRANSPORTER 1"/>
    <property type="match status" value="1"/>
</dbReference>
<name>U1I4S9_ENDPU</name>
<feature type="region of interest" description="Disordered" evidence="6">
    <location>
        <begin position="1"/>
        <end position="38"/>
    </location>
</feature>
<feature type="transmembrane region" description="Helical" evidence="7">
    <location>
        <begin position="47"/>
        <end position="70"/>
    </location>
</feature>
<keyword evidence="4 7" id="KW-1133">Transmembrane helix</keyword>
<sequence length="500" mass="54121">MTPISQDDDEGRQSDVSTSTETKIVGNKFDRQAPPPYSAFSPQRRRFILGIVTAAGFFGPLSGAIYLPALPLFESIFSASATAINATVSMYMAVFAVAPLLWAASADYGGRKTVYLVSLGIFNFANVLLASLPPNIGALFFLRVLQALGSCGVTSIGAGTVADITEPRRRASALSVFLLGPQIAPVLGPIIGGQFAVPERWRWVFGFLAIACFPVYCMIIFCLPETLRCLVGNGEVHANRGWISAPRFRQAQVVDSKDFPRMPRPNLKSFYRLLKYPPNLIVMISGAFLFAAFYSILITFPRALGDTYGFSEAEVGYAYLASGIPAVFGSLAGGRTSDFLRKRAVRQHGSENIPPERRISTQIYGYILSAAGLLMYGWFCRFHIHVSAALVASGIASFGMTWVFVTSSSYQTECFPTQAASQMALASLLRNVAAAIAAVIIDPLTSSMGFGWCFTGLALLNLLGVVGVLFIMNGTNFQKKFGREEAKPTLSGSKQVDQRK</sequence>